<sequence>MASTSIFSHCLKLLELNASMILSLQHIHPHPPCEIINNQHKVIVTSCCRGGDRTIEINVHQLEWFLCSVLCHCWEWIVCLLRCQAHMTQLVWV</sequence>
<accession>A0A8J5W4L5</accession>
<organism evidence="1 2">
    <name type="scientific">Zizania palustris</name>
    <name type="common">Northern wild rice</name>
    <dbReference type="NCBI Taxonomy" id="103762"/>
    <lineage>
        <taxon>Eukaryota</taxon>
        <taxon>Viridiplantae</taxon>
        <taxon>Streptophyta</taxon>
        <taxon>Embryophyta</taxon>
        <taxon>Tracheophyta</taxon>
        <taxon>Spermatophyta</taxon>
        <taxon>Magnoliopsida</taxon>
        <taxon>Liliopsida</taxon>
        <taxon>Poales</taxon>
        <taxon>Poaceae</taxon>
        <taxon>BOP clade</taxon>
        <taxon>Oryzoideae</taxon>
        <taxon>Oryzeae</taxon>
        <taxon>Zizaniinae</taxon>
        <taxon>Zizania</taxon>
    </lineage>
</organism>
<dbReference type="Proteomes" id="UP000729402">
    <property type="component" value="Unassembled WGS sequence"/>
</dbReference>
<comment type="caution">
    <text evidence="1">The sequence shown here is derived from an EMBL/GenBank/DDBJ whole genome shotgun (WGS) entry which is preliminary data.</text>
</comment>
<dbReference type="EMBL" id="JAAALK010000283">
    <property type="protein sequence ID" value="KAG8076069.1"/>
    <property type="molecule type" value="Genomic_DNA"/>
</dbReference>
<evidence type="ECO:0000313" key="1">
    <source>
        <dbReference type="EMBL" id="KAG8076069.1"/>
    </source>
</evidence>
<reference evidence="1" key="2">
    <citation type="submission" date="2021-02" db="EMBL/GenBank/DDBJ databases">
        <authorList>
            <person name="Kimball J.A."/>
            <person name="Haas M.W."/>
            <person name="Macchietto M."/>
            <person name="Kono T."/>
            <person name="Duquette J."/>
            <person name="Shao M."/>
        </authorList>
    </citation>
    <scope>NUCLEOTIDE SEQUENCE</scope>
    <source>
        <tissue evidence="1">Fresh leaf tissue</tissue>
    </source>
</reference>
<gene>
    <name evidence="1" type="ORF">GUJ93_ZPchr0006g46412</name>
</gene>
<proteinExistence type="predicted"/>
<protein>
    <submittedName>
        <fullName evidence="1">Uncharacterized protein</fullName>
    </submittedName>
</protein>
<dbReference type="AlphaFoldDB" id="A0A8J5W4L5"/>
<name>A0A8J5W4L5_ZIZPA</name>
<keyword evidence="2" id="KW-1185">Reference proteome</keyword>
<reference evidence="1" key="1">
    <citation type="journal article" date="2021" name="bioRxiv">
        <title>Whole Genome Assembly and Annotation of Northern Wild Rice, Zizania palustris L., Supports a Whole Genome Duplication in the Zizania Genus.</title>
        <authorList>
            <person name="Haas M."/>
            <person name="Kono T."/>
            <person name="Macchietto M."/>
            <person name="Millas R."/>
            <person name="McGilp L."/>
            <person name="Shao M."/>
            <person name="Duquette J."/>
            <person name="Hirsch C.N."/>
            <person name="Kimball J."/>
        </authorList>
    </citation>
    <scope>NUCLEOTIDE SEQUENCE</scope>
    <source>
        <tissue evidence="1">Fresh leaf tissue</tissue>
    </source>
</reference>
<evidence type="ECO:0000313" key="2">
    <source>
        <dbReference type="Proteomes" id="UP000729402"/>
    </source>
</evidence>